<dbReference type="Proteomes" id="UP001219525">
    <property type="component" value="Unassembled WGS sequence"/>
</dbReference>
<sequence length="387" mass="43823">MRRRKISDEDSDIEDLMEDVGLTPKVLASLKAHPEATKIVAEIVNRLGIKDSALKRARLELPSYLNITWSQVARHFALSHKFTWLDFDPIPGVTLCYLPPSFHRELYMRSWSAMNVYAEPAERMLEAPRYLVPLFALFAGRIEDFPEHAMPETELSSGGSVEHKIFIVGNIIFLVIELKAYFDNMERNIAHLFTELYSASKMNGDEGFESLTVYGLLTDLGTFHFYSFNPISNTFYRDHKMTVPRDREDFLYGMMAVVDQIFSLVLQGYVDTLKATCTKSEEPSSGSPTTKGRLSLEAWRKAHQHALAAQKQFSGNLTALEESAAEGLEFLEKSVACVRRITYNSSDHDIPSKADLETIAQKAVEKWHVDLCERQARHAVTQSSSNA</sequence>
<evidence type="ECO:0000313" key="2">
    <source>
        <dbReference type="Proteomes" id="UP001219525"/>
    </source>
</evidence>
<keyword evidence="2" id="KW-1185">Reference proteome</keyword>
<dbReference type="EMBL" id="JARJCW010000021">
    <property type="protein sequence ID" value="KAJ7213600.1"/>
    <property type="molecule type" value="Genomic_DNA"/>
</dbReference>
<dbReference type="AlphaFoldDB" id="A0AAD6YHC8"/>
<evidence type="ECO:0000313" key="1">
    <source>
        <dbReference type="EMBL" id="KAJ7213600.1"/>
    </source>
</evidence>
<gene>
    <name evidence="1" type="ORF">GGX14DRAFT_563917</name>
</gene>
<proteinExistence type="predicted"/>
<organism evidence="1 2">
    <name type="scientific">Mycena pura</name>
    <dbReference type="NCBI Taxonomy" id="153505"/>
    <lineage>
        <taxon>Eukaryota</taxon>
        <taxon>Fungi</taxon>
        <taxon>Dikarya</taxon>
        <taxon>Basidiomycota</taxon>
        <taxon>Agaricomycotina</taxon>
        <taxon>Agaricomycetes</taxon>
        <taxon>Agaricomycetidae</taxon>
        <taxon>Agaricales</taxon>
        <taxon>Marasmiineae</taxon>
        <taxon>Mycenaceae</taxon>
        <taxon>Mycena</taxon>
    </lineage>
</organism>
<comment type="caution">
    <text evidence="1">The sequence shown here is derived from an EMBL/GenBank/DDBJ whole genome shotgun (WGS) entry which is preliminary data.</text>
</comment>
<accession>A0AAD6YHC8</accession>
<protein>
    <submittedName>
        <fullName evidence="1">Uncharacterized protein</fullName>
    </submittedName>
</protein>
<name>A0AAD6YHC8_9AGAR</name>
<reference evidence="1" key="1">
    <citation type="submission" date="2023-03" db="EMBL/GenBank/DDBJ databases">
        <title>Massive genome expansion in bonnet fungi (Mycena s.s.) driven by repeated elements and novel gene families across ecological guilds.</title>
        <authorList>
            <consortium name="Lawrence Berkeley National Laboratory"/>
            <person name="Harder C.B."/>
            <person name="Miyauchi S."/>
            <person name="Viragh M."/>
            <person name="Kuo A."/>
            <person name="Thoen E."/>
            <person name="Andreopoulos B."/>
            <person name="Lu D."/>
            <person name="Skrede I."/>
            <person name="Drula E."/>
            <person name="Henrissat B."/>
            <person name="Morin E."/>
            <person name="Kohler A."/>
            <person name="Barry K."/>
            <person name="LaButti K."/>
            <person name="Morin E."/>
            <person name="Salamov A."/>
            <person name="Lipzen A."/>
            <person name="Mereny Z."/>
            <person name="Hegedus B."/>
            <person name="Baldrian P."/>
            <person name="Stursova M."/>
            <person name="Weitz H."/>
            <person name="Taylor A."/>
            <person name="Grigoriev I.V."/>
            <person name="Nagy L.G."/>
            <person name="Martin F."/>
            <person name="Kauserud H."/>
        </authorList>
    </citation>
    <scope>NUCLEOTIDE SEQUENCE</scope>
    <source>
        <strain evidence="1">9144</strain>
    </source>
</reference>